<evidence type="ECO:0000256" key="1">
    <source>
        <dbReference type="SAM" id="Phobius"/>
    </source>
</evidence>
<protein>
    <submittedName>
        <fullName evidence="2">Uncharacterized protein</fullName>
    </submittedName>
</protein>
<reference evidence="2 3" key="1">
    <citation type="submission" date="2022-05" db="EMBL/GenBank/DDBJ databases">
        <authorList>
            <consortium name="Genoscope - CEA"/>
            <person name="William W."/>
        </authorList>
    </citation>
    <scope>NUCLEOTIDE SEQUENCE [LARGE SCALE GENOMIC DNA]</scope>
</reference>
<name>A0ABN8SCX3_9CNID</name>
<gene>
    <name evidence="2" type="ORF">PLOB_00041624</name>
</gene>
<proteinExistence type="predicted"/>
<organism evidence="2 3">
    <name type="scientific">Porites lobata</name>
    <dbReference type="NCBI Taxonomy" id="104759"/>
    <lineage>
        <taxon>Eukaryota</taxon>
        <taxon>Metazoa</taxon>
        <taxon>Cnidaria</taxon>
        <taxon>Anthozoa</taxon>
        <taxon>Hexacorallia</taxon>
        <taxon>Scleractinia</taxon>
        <taxon>Fungiina</taxon>
        <taxon>Poritidae</taxon>
        <taxon>Porites</taxon>
    </lineage>
</organism>
<dbReference type="EMBL" id="CALNXK010000655">
    <property type="protein sequence ID" value="CAH3188815.1"/>
    <property type="molecule type" value="Genomic_DNA"/>
</dbReference>
<dbReference type="Proteomes" id="UP001159405">
    <property type="component" value="Unassembled WGS sequence"/>
</dbReference>
<feature type="transmembrane region" description="Helical" evidence="1">
    <location>
        <begin position="15"/>
        <end position="36"/>
    </location>
</feature>
<evidence type="ECO:0000313" key="2">
    <source>
        <dbReference type="EMBL" id="CAH3188815.1"/>
    </source>
</evidence>
<comment type="caution">
    <text evidence="2">The sequence shown here is derived from an EMBL/GenBank/DDBJ whole genome shotgun (WGS) entry which is preliminary data.</text>
</comment>
<accession>A0ABN8SCX3</accession>
<evidence type="ECO:0000313" key="3">
    <source>
        <dbReference type="Proteomes" id="UP001159405"/>
    </source>
</evidence>
<keyword evidence="1" id="KW-0812">Transmembrane</keyword>
<keyword evidence="1" id="KW-0472">Membrane</keyword>
<feature type="non-terminal residue" evidence="2">
    <location>
        <position position="109"/>
    </location>
</feature>
<keyword evidence="3" id="KW-1185">Reference proteome</keyword>
<keyword evidence="1" id="KW-1133">Transmembrane helix</keyword>
<sequence>MIITPSPFTPLTRSISSFVSTALSINTLVFLTALPVRLVFFTKLLKPVYATLHSMGHLNSGYIDDSYLQGDTVEDCQQNVGDTVTLFTRLGFFIHPEKLVFVPTQRLTF</sequence>